<dbReference type="FunFam" id="1.10.472.10:FF:000001">
    <property type="entry name" value="G2/mitotic-specific cyclin"/>
    <property type="match status" value="1"/>
</dbReference>
<evidence type="ECO:0000259" key="5">
    <source>
        <dbReference type="SMART" id="SM00385"/>
    </source>
</evidence>
<dbReference type="Pfam" id="PF00134">
    <property type="entry name" value="Cyclin_N"/>
    <property type="match status" value="1"/>
</dbReference>
<keyword evidence="1" id="KW-0132">Cell division</keyword>
<accession>A0A899G8D0</accession>
<organism evidence="7 8">
    <name type="scientific">Pneumocystis wakefieldiae</name>
    <dbReference type="NCBI Taxonomy" id="38082"/>
    <lineage>
        <taxon>Eukaryota</taxon>
        <taxon>Fungi</taxon>
        <taxon>Dikarya</taxon>
        <taxon>Ascomycota</taxon>
        <taxon>Taphrinomycotina</taxon>
        <taxon>Pneumocystomycetes</taxon>
        <taxon>Pneumocystaceae</taxon>
        <taxon>Pneumocystis</taxon>
    </lineage>
</organism>
<dbReference type="CDD" id="cd20512">
    <property type="entry name" value="CYCLIN_CLBs_yeast_rpt2"/>
    <property type="match status" value="1"/>
</dbReference>
<evidence type="ECO:0000256" key="3">
    <source>
        <dbReference type="ARBA" id="ARBA00023306"/>
    </source>
</evidence>
<evidence type="ECO:0000259" key="6">
    <source>
        <dbReference type="SMART" id="SM01332"/>
    </source>
</evidence>
<dbReference type="InterPro" id="IPR036915">
    <property type="entry name" value="Cyclin-like_sf"/>
</dbReference>
<evidence type="ECO:0000313" key="7">
    <source>
        <dbReference type="EMBL" id="QSL64817.1"/>
    </source>
</evidence>
<feature type="domain" description="Cyclin C-terminal" evidence="6">
    <location>
        <begin position="334"/>
        <end position="449"/>
    </location>
</feature>
<dbReference type="InterPro" id="IPR039361">
    <property type="entry name" value="Cyclin"/>
</dbReference>
<dbReference type="InterPro" id="IPR048258">
    <property type="entry name" value="Cyclins_cyclin-box"/>
</dbReference>
<dbReference type="GO" id="GO:0044772">
    <property type="term" value="P:mitotic cell cycle phase transition"/>
    <property type="evidence" value="ECO:0007669"/>
    <property type="project" value="InterPro"/>
</dbReference>
<dbReference type="PROSITE" id="PS00292">
    <property type="entry name" value="CYCLINS"/>
    <property type="match status" value="1"/>
</dbReference>
<dbReference type="InterPro" id="IPR013763">
    <property type="entry name" value="Cyclin-like_dom"/>
</dbReference>
<sequence length="455" mass="53851">MNYYRNKIFPTASEAQKSLPYCIKQDENVKLAPQKQYKFHIDFSEHSRHSQTISNISKMTTKRVVLSDVSNNHIKPSFVQSKLNSQKAHNIEEEEFPEILRQLHSKEKNSLEYENKNQKDLVNHSLYNQIQEELTEDFKDKRLSYNFVPYILKNKENTTRHKTDNTCTDLLKCTKPDIMELKRVRKEFVEQIDEWDTTMAHEYSDEIFAYMHELEVKYKPSPTYIEHQPDMQWSMRSVLIDWLIQVHSRFHLLPETLYLTINLIDRFLSVKVVSLPKLQLVGATALFLASKYEEIICPSVHEIVYMVDYGYSSEEILKAERYMINMLNFDLGWPGPMSFLRRVSKADEYDLDTRTLTKYLLELTVMDFRFIGILPSFIVAAAHYLSRCMLEKGSWENAHVYYSSYTERQLLPLVNIILQCLQSPKKHHNAIYEKYADKKFKKASKFVESWMAKHA</sequence>
<dbReference type="InterPro" id="IPR006671">
    <property type="entry name" value="Cyclin_N"/>
</dbReference>
<evidence type="ECO:0000256" key="1">
    <source>
        <dbReference type="ARBA" id="ARBA00022618"/>
    </source>
</evidence>
<dbReference type="OrthoDB" id="5590282at2759"/>
<name>A0A899G8D0_9ASCO</name>
<dbReference type="SUPFAM" id="SSF47954">
    <property type="entry name" value="Cyclin-like"/>
    <property type="match status" value="2"/>
</dbReference>
<proteinExistence type="inferred from homology"/>
<dbReference type="PANTHER" id="PTHR10177">
    <property type="entry name" value="CYCLINS"/>
    <property type="match status" value="1"/>
</dbReference>
<dbReference type="AlphaFoldDB" id="A0A899G8D0"/>
<evidence type="ECO:0000313" key="8">
    <source>
        <dbReference type="Proteomes" id="UP000663699"/>
    </source>
</evidence>
<dbReference type="Pfam" id="PF02984">
    <property type="entry name" value="Cyclin_C"/>
    <property type="match status" value="1"/>
</dbReference>
<dbReference type="InterPro" id="IPR046965">
    <property type="entry name" value="Cyclin_A/B-like"/>
</dbReference>
<dbReference type="PIRSF" id="PIRSF001771">
    <property type="entry name" value="Cyclin_A_B_D_E"/>
    <property type="match status" value="1"/>
</dbReference>
<dbReference type="GO" id="GO:0016538">
    <property type="term" value="F:cyclin-dependent protein serine/threonine kinase regulator activity"/>
    <property type="evidence" value="ECO:0007669"/>
    <property type="project" value="InterPro"/>
</dbReference>
<feature type="domain" description="Cyclin-like" evidence="5">
    <location>
        <begin position="338"/>
        <end position="419"/>
    </location>
</feature>
<keyword evidence="8" id="KW-1185">Reference proteome</keyword>
<comment type="similarity">
    <text evidence="4">Belongs to the cyclin family.</text>
</comment>
<dbReference type="SMART" id="SM00385">
    <property type="entry name" value="CYCLIN"/>
    <property type="match status" value="2"/>
</dbReference>
<evidence type="ECO:0000256" key="4">
    <source>
        <dbReference type="RuleBase" id="RU000383"/>
    </source>
</evidence>
<dbReference type="Proteomes" id="UP000663699">
    <property type="component" value="Chromosome 4"/>
</dbReference>
<reference evidence="7" key="1">
    <citation type="submission" date="2020-06" db="EMBL/GenBank/DDBJ databases">
        <title>Genomes of multiple members of Pneumocystis genus reveal paths to human pathogen Pneumocystis jirovecii.</title>
        <authorList>
            <person name="Cisse O.H."/>
            <person name="Ma L."/>
            <person name="Dekker J."/>
            <person name="Khil P."/>
            <person name="Jo J."/>
            <person name="Brenchley J."/>
            <person name="Blair R."/>
            <person name="Pahar B."/>
            <person name="Chabe M."/>
            <person name="Van Rompay K.A."/>
            <person name="Keesler R."/>
            <person name="Sukura A."/>
            <person name="Hirsch V."/>
            <person name="Kutty G."/>
            <person name="Liu Y."/>
            <person name="Peng L."/>
            <person name="Chen J."/>
            <person name="Song J."/>
            <person name="Weissenbacher-Lang C."/>
            <person name="Xu J."/>
            <person name="Upham N.S."/>
            <person name="Stajich J.E."/>
            <person name="Cuomo C.A."/>
            <person name="Cushion M.T."/>
            <person name="Kovacs J.A."/>
        </authorList>
    </citation>
    <scope>NUCLEOTIDE SEQUENCE</scope>
    <source>
        <strain evidence="7">2A</strain>
    </source>
</reference>
<dbReference type="GO" id="GO:0051301">
    <property type="term" value="P:cell division"/>
    <property type="evidence" value="ECO:0007669"/>
    <property type="project" value="UniProtKB-KW"/>
</dbReference>
<protein>
    <recommendedName>
        <fullName evidence="9">Cyclin N-terminal domain-containing protein</fullName>
    </recommendedName>
</protein>
<dbReference type="SMART" id="SM01332">
    <property type="entry name" value="Cyclin_C"/>
    <property type="match status" value="1"/>
</dbReference>
<feature type="domain" description="Cyclin-like" evidence="5">
    <location>
        <begin position="241"/>
        <end position="325"/>
    </location>
</feature>
<evidence type="ECO:0008006" key="9">
    <source>
        <dbReference type="Google" id="ProtNLM"/>
    </source>
</evidence>
<gene>
    <name evidence="7" type="ORF">MERGE_002119</name>
</gene>
<keyword evidence="3" id="KW-0131">Cell cycle</keyword>
<dbReference type="InterPro" id="IPR004367">
    <property type="entry name" value="Cyclin_C-dom"/>
</dbReference>
<dbReference type="Gene3D" id="1.10.472.10">
    <property type="entry name" value="Cyclin-like"/>
    <property type="match status" value="2"/>
</dbReference>
<dbReference type="EMBL" id="CP054535">
    <property type="protein sequence ID" value="QSL64817.1"/>
    <property type="molecule type" value="Genomic_DNA"/>
</dbReference>
<keyword evidence="2 4" id="KW-0195">Cyclin</keyword>
<evidence type="ECO:0000256" key="2">
    <source>
        <dbReference type="ARBA" id="ARBA00023127"/>
    </source>
</evidence>